<name>A0A382LFC3_9ZZZZ</name>
<gene>
    <name evidence="1" type="ORF">METZ01_LOCUS288180</name>
</gene>
<accession>A0A382LFC3</accession>
<protein>
    <submittedName>
        <fullName evidence="1">Uncharacterized protein</fullName>
    </submittedName>
</protein>
<proteinExistence type="predicted"/>
<sequence>MPASAFIASGLFSVIVATPFVISNKKWVSLIVSLQQIFPWPIANRPIQQDKLVFATTWRSEGNIRADLQGHHNYGIMKFVIHIFYLDGD</sequence>
<organism evidence="1">
    <name type="scientific">marine metagenome</name>
    <dbReference type="NCBI Taxonomy" id="408172"/>
    <lineage>
        <taxon>unclassified sequences</taxon>
        <taxon>metagenomes</taxon>
        <taxon>ecological metagenomes</taxon>
    </lineage>
</organism>
<evidence type="ECO:0000313" key="1">
    <source>
        <dbReference type="EMBL" id="SVC35326.1"/>
    </source>
</evidence>
<dbReference type="EMBL" id="UINC01086662">
    <property type="protein sequence ID" value="SVC35326.1"/>
    <property type="molecule type" value="Genomic_DNA"/>
</dbReference>
<reference evidence="1" key="1">
    <citation type="submission" date="2018-05" db="EMBL/GenBank/DDBJ databases">
        <authorList>
            <person name="Lanie J.A."/>
            <person name="Ng W.-L."/>
            <person name="Kazmierczak K.M."/>
            <person name="Andrzejewski T.M."/>
            <person name="Davidsen T.M."/>
            <person name="Wayne K.J."/>
            <person name="Tettelin H."/>
            <person name="Glass J.I."/>
            <person name="Rusch D."/>
            <person name="Podicherti R."/>
            <person name="Tsui H.-C.T."/>
            <person name="Winkler M.E."/>
        </authorList>
    </citation>
    <scope>NUCLEOTIDE SEQUENCE</scope>
</reference>
<dbReference type="AlphaFoldDB" id="A0A382LFC3"/>